<dbReference type="AlphaFoldDB" id="A0A9X1P9S8"/>
<keyword evidence="1" id="KW-0732">Signal</keyword>
<evidence type="ECO:0000313" key="3">
    <source>
        <dbReference type="Proteomes" id="UP001139700"/>
    </source>
</evidence>
<dbReference type="Proteomes" id="UP001139700">
    <property type="component" value="Unassembled WGS sequence"/>
</dbReference>
<accession>A0A9X1P9S8</accession>
<organism evidence="2 3">
    <name type="scientific">Dyadobacter fanqingshengii</name>
    <dbReference type="NCBI Taxonomy" id="2906443"/>
    <lineage>
        <taxon>Bacteria</taxon>
        <taxon>Pseudomonadati</taxon>
        <taxon>Bacteroidota</taxon>
        <taxon>Cytophagia</taxon>
        <taxon>Cytophagales</taxon>
        <taxon>Spirosomataceae</taxon>
        <taxon>Dyadobacter</taxon>
    </lineage>
</organism>
<comment type="caution">
    <text evidence="2">The sequence shown here is derived from an EMBL/GenBank/DDBJ whole genome shotgun (WGS) entry which is preliminary data.</text>
</comment>
<protein>
    <submittedName>
        <fullName evidence="2">Uncharacterized protein</fullName>
    </submittedName>
</protein>
<evidence type="ECO:0000313" key="2">
    <source>
        <dbReference type="EMBL" id="MCF0041341.1"/>
    </source>
</evidence>
<sequence>MTVLLAFLLSLLFYESTAQKNLAYAGQTYVQHDAPTTVASLHIANETREIMVNGTPYFAINK</sequence>
<feature type="signal peptide" evidence="1">
    <location>
        <begin position="1"/>
        <end position="18"/>
    </location>
</feature>
<name>A0A9X1P9S8_9BACT</name>
<feature type="chain" id="PRO_5040875156" evidence="1">
    <location>
        <begin position="19"/>
        <end position="62"/>
    </location>
</feature>
<evidence type="ECO:0000256" key="1">
    <source>
        <dbReference type="SAM" id="SignalP"/>
    </source>
</evidence>
<keyword evidence="3" id="KW-1185">Reference proteome</keyword>
<dbReference type="RefSeq" id="WP_234613987.1">
    <property type="nucleotide sequence ID" value="NZ_CP098806.1"/>
</dbReference>
<reference evidence="2" key="1">
    <citation type="submission" date="2021-12" db="EMBL/GenBank/DDBJ databases">
        <title>Novel species in genus Dyadobacter.</title>
        <authorList>
            <person name="Ma C."/>
        </authorList>
    </citation>
    <scope>NUCLEOTIDE SEQUENCE</scope>
    <source>
        <strain evidence="2">CY399</strain>
    </source>
</reference>
<dbReference type="EMBL" id="JAJTTA010000002">
    <property type="protein sequence ID" value="MCF0041341.1"/>
    <property type="molecule type" value="Genomic_DNA"/>
</dbReference>
<proteinExistence type="predicted"/>
<gene>
    <name evidence="2" type="ORF">LXM24_14655</name>
</gene>